<dbReference type="CDD" id="cd00082">
    <property type="entry name" value="HisKA"/>
    <property type="match status" value="1"/>
</dbReference>
<keyword evidence="9" id="KW-0418">Kinase</keyword>
<dbReference type="InterPro" id="IPR011110">
    <property type="entry name" value="Reg_prop"/>
</dbReference>
<dbReference type="GO" id="GO:0005524">
    <property type="term" value="F:ATP binding"/>
    <property type="evidence" value="ECO:0007669"/>
    <property type="project" value="UniProtKB-KW"/>
</dbReference>
<evidence type="ECO:0000256" key="10">
    <source>
        <dbReference type="ARBA" id="ARBA00022840"/>
    </source>
</evidence>
<keyword evidence="10" id="KW-0067">ATP-binding</keyword>
<dbReference type="GO" id="GO:0000155">
    <property type="term" value="F:phosphorelay sensor kinase activity"/>
    <property type="evidence" value="ECO:0007669"/>
    <property type="project" value="InterPro"/>
</dbReference>
<dbReference type="Proteomes" id="UP000321362">
    <property type="component" value="Chromosome"/>
</dbReference>
<organism evidence="18 19">
    <name type="scientific">Mucilaginibacter ginsenosidivorax</name>
    <dbReference type="NCBI Taxonomy" id="862126"/>
    <lineage>
        <taxon>Bacteria</taxon>
        <taxon>Pseudomonadati</taxon>
        <taxon>Bacteroidota</taxon>
        <taxon>Sphingobacteriia</taxon>
        <taxon>Sphingobacteriales</taxon>
        <taxon>Sphingobacteriaceae</taxon>
        <taxon>Mucilaginibacter</taxon>
    </lineage>
</organism>
<dbReference type="PROSITE" id="PS50110">
    <property type="entry name" value="RESPONSE_REGULATORY"/>
    <property type="match status" value="2"/>
</dbReference>
<dbReference type="InterPro" id="IPR003594">
    <property type="entry name" value="HATPase_dom"/>
</dbReference>
<dbReference type="InterPro" id="IPR011123">
    <property type="entry name" value="Y_Y_Y"/>
</dbReference>
<keyword evidence="15" id="KW-0732">Signal</keyword>
<feature type="domain" description="Histidine kinase" evidence="16">
    <location>
        <begin position="894"/>
        <end position="1115"/>
    </location>
</feature>
<reference evidence="18 19" key="1">
    <citation type="journal article" date="2013" name="J. Microbiol.">
        <title>Mucilaginibacter ginsenosidivorax sp. nov., with ginsenoside converting activity isolated from sediment.</title>
        <authorList>
            <person name="Kim J.K."/>
            <person name="Choi T.E."/>
            <person name="Liu Q.M."/>
            <person name="Park H.Y."/>
            <person name="Yi T.H."/>
            <person name="Yoon M.H."/>
            <person name="Kim S.C."/>
            <person name="Im W.T."/>
        </authorList>
    </citation>
    <scope>NUCLEOTIDE SEQUENCE [LARGE SCALE GENOMIC DNA]</scope>
    <source>
        <strain evidence="18 19">KHI28</strain>
    </source>
</reference>
<dbReference type="InterPro" id="IPR001789">
    <property type="entry name" value="Sig_transdc_resp-reg_receiver"/>
</dbReference>
<dbReference type="SMART" id="SM00448">
    <property type="entry name" value="REC"/>
    <property type="match status" value="2"/>
</dbReference>
<evidence type="ECO:0000256" key="6">
    <source>
        <dbReference type="ARBA" id="ARBA00022679"/>
    </source>
</evidence>
<evidence type="ECO:0000256" key="4">
    <source>
        <dbReference type="ARBA" id="ARBA00022475"/>
    </source>
</evidence>
<dbReference type="Pfam" id="PF00512">
    <property type="entry name" value="HisKA"/>
    <property type="match status" value="1"/>
</dbReference>
<proteinExistence type="predicted"/>
<feature type="signal peptide" evidence="15">
    <location>
        <begin position="1"/>
        <end position="25"/>
    </location>
</feature>
<dbReference type="EC" id="2.7.13.3" evidence="3"/>
<evidence type="ECO:0000256" key="13">
    <source>
        <dbReference type="PROSITE-ProRule" id="PRU00169"/>
    </source>
</evidence>
<feature type="modified residue" description="4-aspartylphosphate" evidence="13">
    <location>
        <position position="1325"/>
    </location>
</feature>
<feature type="modified residue" description="4-aspartylphosphate" evidence="13">
    <location>
        <position position="1185"/>
    </location>
</feature>
<keyword evidence="8" id="KW-0547">Nucleotide-binding</keyword>
<evidence type="ECO:0000256" key="5">
    <source>
        <dbReference type="ARBA" id="ARBA00022553"/>
    </source>
</evidence>
<dbReference type="Pfam" id="PF00072">
    <property type="entry name" value="Response_reg"/>
    <property type="match status" value="2"/>
</dbReference>
<comment type="subcellular location">
    <subcellularLocation>
        <location evidence="2">Cell membrane</location>
        <topology evidence="2">Multi-pass membrane protein</topology>
    </subcellularLocation>
</comment>
<keyword evidence="7" id="KW-0812">Transmembrane</keyword>
<feature type="domain" description="Response regulatory" evidence="17">
    <location>
        <begin position="1135"/>
        <end position="1248"/>
    </location>
</feature>
<dbReference type="CDD" id="cd16922">
    <property type="entry name" value="HATPase_EvgS-ArcB-TorS-like"/>
    <property type="match status" value="1"/>
</dbReference>
<evidence type="ECO:0000256" key="9">
    <source>
        <dbReference type="ARBA" id="ARBA00022777"/>
    </source>
</evidence>
<dbReference type="InterPro" id="IPR013783">
    <property type="entry name" value="Ig-like_fold"/>
</dbReference>
<evidence type="ECO:0000256" key="3">
    <source>
        <dbReference type="ARBA" id="ARBA00012438"/>
    </source>
</evidence>
<dbReference type="PROSITE" id="PS50109">
    <property type="entry name" value="HIS_KIN"/>
    <property type="match status" value="1"/>
</dbReference>
<dbReference type="CDD" id="cd00156">
    <property type="entry name" value="REC"/>
    <property type="match status" value="1"/>
</dbReference>
<dbReference type="GO" id="GO:0005886">
    <property type="term" value="C:plasma membrane"/>
    <property type="evidence" value="ECO:0007669"/>
    <property type="project" value="UniProtKB-SubCell"/>
</dbReference>
<evidence type="ECO:0000256" key="15">
    <source>
        <dbReference type="SAM" id="SignalP"/>
    </source>
</evidence>
<evidence type="ECO:0000256" key="12">
    <source>
        <dbReference type="ARBA" id="ARBA00023136"/>
    </source>
</evidence>
<feature type="coiled-coil region" evidence="14">
    <location>
        <begin position="860"/>
        <end position="887"/>
    </location>
</feature>
<keyword evidence="12" id="KW-0472">Membrane</keyword>
<dbReference type="SMART" id="SM00387">
    <property type="entry name" value="HATPase_c"/>
    <property type="match status" value="1"/>
</dbReference>
<evidence type="ECO:0000259" key="16">
    <source>
        <dbReference type="PROSITE" id="PS50109"/>
    </source>
</evidence>
<dbReference type="PANTHER" id="PTHR43547">
    <property type="entry name" value="TWO-COMPONENT HISTIDINE KINASE"/>
    <property type="match status" value="1"/>
</dbReference>
<dbReference type="Gene3D" id="3.40.50.2300">
    <property type="match status" value="2"/>
</dbReference>
<dbReference type="Gene3D" id="2.60.40.10">
    <property type="entry name" value="Immunoglobulins"/>
    <property type="match status" value="1"/>
</dbReference>
<dbReference type="FunFam" id="2.60.40.10:FF:000791">
    <property type="entry name" value="Two-component system sensor histidine kinase/response regulator"/>
    <property type="match status" value="1"/>
</dbReference>
<dbReference type="InterPro" id="IPR004358">
    <property type="entry name" value="Sig_transdc_His_kin-like_C"/>
</dbReference>
<dbReference type="PRINTS" id="PR00344">
    <property type="entry name" value="BCTRLSENSOR"/>
</dbReference>
<dbReference type="InterPro" id="IPR003661">
    <property type="entry name" value="HisK_dim/P_dom"/>
</dbReference>
<dbReference type="Pfam" id="PF07494">
    <property type="entry name" value="Reg_prop"/>
    <property type="match status" value="11"/>
</dbReference>
<protein>
    <recommendedName>
        <fullName evidence="3">histidine kinase</fullName>
        <ecNumber evidence="3">2.7.13.3</ecNumber>
    </recommendedName>
</protein>
<dbReference type="Gene3D" id="2.130.10.10">
    <property type="entry name" value="YVTN repeat-like/Quinoprotein amine dehydrogenase"/>
    <property type="match status" value="3"/>
</dbReference>
<keyword evidence="14" id="KW-0175">Coiled coil</keyword>
<evidence type="ECO:0000313" key="19">
    <source>
        <dbReference type="Proteomes" id="UP000321362"/>
    </source>
</evidence>
<evidence type="ECO:0000256" key="2">
    <source>
        <dbReference type="ARBA" id="ARBA00004651"/>
    </source>
</evidence>
<dbReference type="Gene3D" id="3.30.565.10">
    <property type="entry name" value="Histidine kinase-like ATPase, C-terminal domain"/>
    <property type="match status" value="1"/>
</dbReference>
<keyword evidence="5 13" id="KW-0597">Phosphoprotein</keyword>
<evidence type="ECO:0000259" key="17">
    <source>
        <dbReference type="PROSITE" id="PS50110"/>
    </source>
</evidence>
<feature type="chain" id="PRO_5022680181" description="histidine kinase" evidence="15">
    <location>
        <begin position="26"/>
        <end position="1400"/>
    </location>
</feature>
<dbReference type="CDD" id="cd17546">
    <property type="entry name" value="REC_hyHK_CKI1_RcsC-like"/>
    <property type="match status" value="1"/>
</dbReference>
<dbReference type="OrthoDB" id="9809670at2"/>
<keyword evidence="19" id="KW-1185">Reference proteome</keyword>
<dbReference type="SUPFAM" id="SSF47384">
    <property type="entry name" value="Homodimeric domain of signal transducing histidine kinase"/>
    <property type="match status" value="1"/>
</dbReference>
<dbReference type="FunFam" id="3.30.565.10:FF:000010">
    <property type="entry name" value="Sensor histidine kinase RcsC"/>
    <property type="match status" value="1"/>
</dbReference>
<dbReference type="PANTHER" id="PTHR43547:SF2">
    <property type="entry name" value="HYBRID SIGNAL TRANSDUCTION HISTIDINE KINASE C"/>
    <property type="match status" value="1"/>
</dbReference>
<evidence type="ECO:0000256" key="14">
    <source>
        <dbReference type="SAM" id="Coils"/>
    </source>
</evidence>
<name>A0A5B8VUH3_9SPHI</name>
<gene>
    <name evidence="18" type="ORF">FSB76_02685</name>
</gene>
<dbReference type="SUPFAM" id="SSF52172">
    <property type="entry name" value="CheY-like"/>
    <property type="match status" value="2"/>
</dbReference>
<keyword evidence="6" id="KW-0808">Transferase</keyword>
<evidence type="ECO:0000256" key="7">
    <source>
        <dbReference type="ARBA" id="ARBA00022692"/>
    </source>
</evidence>
<dbReference type="InterPro" id="IPR015943">
    <property type="entry name" value="WD40/YVTN_repeat-like_dom_sf"/>
</dbReference>
<dbReference type="FunFam" id="1.10.287.130:FF:000003">
    <property type="entry name" value="Histidine kinase"/>
    <property type="match status" value="1"/>
</dbReference>
<dbReference type="RefSeq" id="WP_147052061.1">
    <property type="nucleotide sequence ID" value="NZ_CP042437.1"/>
</dbReference>
<dbReference type="Gene3D" id="1.10.287.130">
    <property type="match status" value="1"/>
</dbReference>
<accession>A0A5B8VUH3</accession>
<evidence type="ECO:0000313" key="18">
    <source>
        <dbReference type="EMBL" id="QEC74903.1"/>
    </source>
</evidence>
<dbReference type="KEGG" id="mgk:FSB76_02685"/>
<comment type="catalytic activity">
    <reaction evidence="1">
        <text>ATP + protein L-histidine = ADP + protein N-phospho-L-histidine.</text>
        <dbReference type="EC" id="2.7.13.3"/>
    </reaction>
</comment>
<dbReference type="InterPro" id="IPR036890">
    <property type="entry name" value="HATPase_C_sf"/>
</dbReference>
<dbReference type="InterPro" id="IPR011006">
    <property type="entry name" value="CheY-like_superfamily"/>
</dbReference>
<dbReference type="Pfam" id="PF02518">
    <property type="entry name" value="HATPase_c"/>
    <property type="match status" value="1"/>
</dbReference>
<sequence length="1400" mass="157155">MNIYKYLFLSVLLQLFALKSFSQQANLKFEHFGTREGLSQVNVSCIMQGIRGFMWIGTRDGLNRYDGYSFINYKHSATDNNSLSSNVVTDVVQDKQGNIWVATAIGLNKYDFKSGRFLRYQHDNKNINSLSYNTINDLAIDHDGNLWIGMQKGGLDYFDIKKNKFTHYHHSETDSTSLSNDNVATVLEDSKHNLWVGTSGGGLNLLNRKSNSFRLFRHADADNNSISQNDITALFEDNNQRIWVGTMDAGLNLFDRDKGTFKHYLHSDKQAGTIAGNTILSIGMDLNDNLWVGSENAGLSIFNFQTGVINTYAHDDIDKNSINGNTIYSICRDRLGNMWLGAFSGGVNLFKRSTQSFDHYRHTASPASLSNNFVLSLYEDNDKNIWVGSDGGGITVFNKNGTVKQYIKQAGDKNSISANYVLSINQDRQGDYWIGTWSGGISVFNKATGKFRHYLNDPANPNSLSNNNIYALIHTRDGDAWIGTYNGGLNRFDNKTKLFKTFRFDAHNAGSVSSDRIYSLFEDSKGNLWIGTFDGGLNKYNPATNSFTRFIHDEKTNSISNNGVPDIFEDSKGRLWVSTLLGLDLFDPETGHFTVFSTKDGLPSDIIYAVREDKKGTLWVSTNNGLSNFDPVKRTFKNYSVEDGLQEDEFKSHSALQTSDGKLYFGGINGFNGFKPGQILKPAGFSPLVITDFQLFNKSLTIARNAQDPSPLKQEIVDTKSITLSYRQSTITMRYAALDYASADKNQYSYILENFDKEWNNVGSRNTASYTNLPPGHYQFKLKYKNTAGNWSPVTTGLQITIVPPFWLTWWFRLLVLLGIIGLVDAFFRYRIMLEKKQKLVLERLVEERTDSLTKMTIDERISREAAEKAREEAEKAKEDAEAANKAKSVFLATMSHEIRTPMNGVIGMASLLASTSLTPEQEEYTETIKTSGDALLTVINDILDFSKIESGNMEIEQEDFDLRECIESVLDVFAEKSSRSNLDLVYQVQHDVPAQIVSDSLRLRQILINLVGNAIKFTTQGEVFISVSVKSNQHGVLELLFKVRDTGIGIPEDKMERLFKAFSQVDSSTTRKYGGSGLGLAISEKLVKIMGGEITVKSEVGVGTTFAFSIKTKIGNKAKRNYVYQNLAELENKRIMVIDDNLTNREIMETLLRQWKYEPVMASSGAEAIKILMQSVAVDLVITDMKMPGMDGAQVAKEIKKQWPALPVILVSSVGGEHHKNEANLFDAVLTKPVKHHVLHKLVTEQLKKLTPQKKDAQLTHSQFSEEFAKRYPMRILIAEDNVINQRLAIHILTKMGFTADLAENGHEAVNALMAKDYDVILMDVQMPGMDGLETTRFIRQNMTTQPVIIAMTANALPEDRAACIEAGMDDYLSKPMKLLDIMDMLEKWGKFINKMPGN</sequence>
<dbReference type="SUPFAM" id="SSF55874">
    <property type="entry name" value="ATPase domain of HSP90 chaperone/DNA topoisomerase II/histidine kinase"/>
    <property type="match status" value="1"/>
</dbReference>
<keyword evidence="4" id="KW-1003">Cell membrane</keyword>
<dbReference type="Pfam" id="PF07495">
    <property type="entry name" value="Y_Y_Y"/>
    <property type="match status" value="1"/>
</dbReference>
<dbReference type="EMBL" id="CP042437">
    <property type="protein sequence ID" value="QEC74903.1"/>
    <property type="molecule type" value="Genomic_DNA"/>
</dbReference>
<keyword evidence="11" id="KW-1133">Transmembrane helix</keyword>
<dbReference type="InterPro" id="IPR005467">
    <property type="entry name" value="His_kinase_dom"/>
</dbReference>
<dbReference type="SUPFAM" id="SSF63829">
    <property type="entry name" value="Calcium-dependent phosphotriesterase"/>
    <property type="match status" value="3"/>
</dbReference>
<dbReference type="InterPro" id="IPR036097">
    <property type="entry name" value="HisK_dim/P_sf"/>
</dbReference>
<evidence type="ECO:0000256" key="1">
    <source>
        <dbReference type="ARBA" id="ARBA00000085"/>
    </source>
</evidence>
<evidence type="ECO:0000256" key="11">
    <source>
        <dbReference type="ARBA" id="ARBA00022989"/>
    </source>
</evidence>
<feature type="domain" description="Response regulatory" evidence="17">
    <location>
        <begin position="1276"/>
        <end position="1391"/>
    </location>
</feature>
<dbReference type="SMART" id="SM00388">
    <property type="entry name" value="HisKA"/>
    <property type="match status" value="1"/>
</dbReference>
<evidence type="ECO:0000256" key="8">
    <source>
        <dbReference type="ARBA" id="ARBA00022741"/>
    </source>
</evidence>